<evidence type="ECO:0000256" key="6">
    <source>
        <dbReference type="ARBA" id="ARBA00034021"/>
    </source>
</evidence>
<evidence type="ECO:0000256" key="4">
    <source>
        <dbReference type="ARBA" id="ARBA00022801"/>
    </source>
</evidence>
<evidence type="ECO:0000313" key="11">
    <source>
        <dbReference type="Proteomes" id="UP001229955"/>
    </source>
</evidence>
<dbReference type="GO" id="GO:0004176">
    <property type="term" value="F:ATP-dependent peptidase activity"/>
    <property type="evidence" value="ECO:0007669"/>
    <property type="project" value="InterPro"/>
</dbReference>
<dbReference type="InterPro" id="IPR029045">
    <property type="entry name" value="ClpP/crotonase-like_dom_sf"/>
</dbReference>
<dbReference type="EMBL" id="CP130613">
    <property type="protein sequence ID" value="WKW15812.1"/>
    <property type="molecule type" value="Genomic_DNA"/>
</dbReference>
<keyword evidence="11" id="KW-1185">Reference proteome</keyword>
<evidence type="ECO:0000256" key="5">
    <source>
        <dbReference type="ARBA" id="ARBA00022825"/>
    </source>
</evidence>
<dbReference type="GO" id="GO:0006515">
    <property type="term" value="P:protein quality control for misfolded or incompletely synthesized proteins"/>
    <property type="evidence" value="ECO:0007669"/>
    <property type="project" value="TreeGrafter"/>
</dbReference>
<dbReference type="PROSITE" id="PS00382">
    <property type="entry name" value="CLP_PROTEASE_HIS"/>
    <property type="match status" value="1"/>
</dbReference>
<evidence type="ECO:0000256" key="7">
    <source>
        <dbReference type="PROSITE-ProRule" id="PRU10086"/>
    </source>
</evidence>
<dbReference type="Proteomes" id="UP001229955">
    <property type="component" value="Chromosome"/>
</dbReference>
<dbReference type="InterPro" id="IPR033135">
    <property type="entry name" value="ClpP_His_AS"/>
</dbReference>
<dbReference type="InterPro" id="IPR001907">
    <property type="entry name" value="ClpP"/>
</dbReference>
<dbReference type="RefSeq" id="WP_367885772.1">
    <property type="nucleotide sequence ID" value="NZ_CP130612.1"/>
</dbReference>
<dbReference type="PANTHER" id="PTHR10381">
    <property type="entry name" value="ATP-DEPENDENT CLP PROTEASE PROTEOLYTIC SUBUNIT"/>
    <property type="match status" value="1"/>
</dbReference>
<protein>
    <recommendedName>
        <fullName evidence="8">ATP-dependent Clp protease proteolytic subunit</fullName>
    </recommendedName>
</protein>
<evidence type="ECO:0000256" key="3">
    <source>
        <dbReference type="ARBA" id="ARBA00022670"/>
    </source>
</evidence>
<keyword evidence="2" id="KW-0963">Cytoplasm</keyword>
<accession>A0AA49K1Q4</accession>
<evidence type="ECO:0000256" key="2">
    <source>
        <dbReference type="ARBA" id="ARBA00022490"/>
    </source>
</evidence>
<name>A0AA49JVZ5_9BACT</name>
<dbReference type="GO" id="GO:0004252">
    <property type="term" value="F:serine-type endopeptidase activity"/>
    <property type="evidence" value="ECO:0007669"/>
    <property type="project" value="UniProtKB-EC"/>
</dbReference>
<dbReference type="CDD" id="cd07017">
    <property type="entry name" value="S14_ClpP_2"/>
    <property type="match status" value="1"/>
</dbReference>
<sequence length="189" mass="20642">MSSNATQILHDPYAERLFKARAIIISGGIDQELAERVTTQLLAMSTESKAPITIYLNSQGGHVEAGDTIHDMIKFVDAPVRIVGTGWVASAGALIYVSVPRERRFCLPNTRFLLHQPAGGMGGTAADIAIEAREILKMRERLNKIFSVATGQPIDRIEDDTNRNFWLDAETAIEYGVAGKIISSVTELS</sequence>
<reference evidence="9" key="1">
    <citation type="submission" date="2023-07" db="EMBL/GenBank/DDBJ databases">
        <authorList>
            <person name="Haufschild T."/>
            <person name="Kallscheuer N."/>
            <person name="Hammer J."/>
            <person name="Kohn T."/>
            <person name="Kabuu M."/>
            <person name="Jogler M."/>
            <person name="Wohfarth N."/>
            <person name="Heuer A."/>
            <person name="Rohde M."/>
            <person name="van Teeseling M.C.F."/>
            <person name="Jogler C."/>
        </authorList>
    </citation>
    <scope>NUCLEOTIDE SEQUENCE</scope>
    <source>
        <strain evidence="9">Strain 138</strain>
        <strain evidence="10">Strain 318</strain>
    </source>
</reference>
<dbReference type="GO" id="GO:0051117">
    <property type="term" value="F:ATPase binding"/>
    <property type="evidence" value="ECO:0007669"/>
    <property type="project" value="TreeGrafter"/>
</dbReference>
<keyword evidence="5" id="KW-0720">Serine protease</keyword>
<feature type="active site" evidence="7">
    <location>
        <position position="115"/>
    </location>
</feature>
<gene>
    <name evidence="9" type="ORF">Strain138_002216</name>
    <name evidence="10" type="ORF">Strain318_002215</name>
</gene>
<comment type="catalytic activity">
    <reaction evidence="6 7">
        <text>Hydrolysis of proteins to small peptides in the presence of ATP and magnesium. alpha-casein is the usual test substrate. In the absence of ATP, only oligopeptides shorter than five residues are hydrolyzed (such as succinyl-Leu-Tyr-|-NHMec, and Leu-Tyr-Leu-|-Tyr-Trp, in which cleavage of the -Tyr-|-Leu- and -Tyr-|-Trp bonds also occurs).</text>
        <dbReference type="EC" id="3.4.21.92"/>
    </reaction>
</comment>
<dbReference type="Gene3D" id="3.90.226.10">
    <property type="entry name" value="2-enoyl-CoA Hydratase, Chain A, domain 1"/>
    <property type="match status" value="1"/>
</dbReference>
<dbReference type="Pfam" id="PF00574">
    <property type="entry name" value="CLP_protease"/>
    <property type="match status" value="1"/>
</dbReference>
<evidence type="ECO:0000256" key="8">
    <source>
        <dbReference type="RuleBase" id="RU003567"/>
    </source>
</evidence>
<dbReference type="SUPFAM" id="SSF52096">
    <property type="entry name" value="ClpP/crotonase"/>
    <property type="match status" value="1"/>
</dbReference>
<dbReference type="InterPro" id="IPR023562">
    <property type="entry name" value="ClpP/TepA"/>
</dbReference>
<dbReference type="PANTHER" id="PTHR10381:SF70">
    <property type="entry name" value="ATP-DEPENDENT CLP PROTEASE PROTEOLYTIC SUBUNIT"/>
    <property type="match status" value="1"/>
</dbReference>
<accession>A0AA49JVZ5</accession>
<keyword evidence="3 9" id="KW-0645">Protease</keyword>
<dbReference type="NCBIfam" id="NF009205">
    <property type="entry name" value="PRK12553.1"/>
    <property type="match status" value="1"/>
</dbReference>
<keyword evidence="4" id="KW-0378">Hydrolase</keyword>
<comment type="similarity">
    <text evidence="1 8">Belongs to the peptidase S14 family.</text>
</comment>
<organism evidence="9">
    <name type="scientific">Pseudogemmatithrix spongiicola</name>
    <dbReference type="NCBI Taxonomy" id="3062599"/>
    <lineage>
        <taxon>Bacteria</taxon>
        <taxon>Pseudomonadati</taxon>
        <taxon>Gemmatimonadota</taxon>
        <taxon>Gemmatimonadia</taxon>
        <taxon>Gemmatimonadales</taxon>
        <taxon>Gemmatimonadaceae</taxon>
        <taxon>Pseudogemmatithrix</taxon>
    </lineage>
</organism>
<dbReference type="AlphaFoldDB" id="A0AA49JVZ5"/>
<dbReference type="KEGG" id="pspc:Strain318_002215"/>
<proteinExistence type="inferred from homology"/>
<evidence type="ECO:0000256" key="1">
    <source>
        <dbReference type="ARBA" id="ARBA00007039"/>
    </source>
</evidence>
<dbReference type="EMBL" id="CP130612">
    <property type="protein sequence ID" value="WKW12905.1"/>
    <property type="molecule type" value="Genomic_DNA"/>
</dbReference>
<dbReference type="GO" id="GO:0009368">
    <property type="term" value="C:endopeptidase Clp complex"/>
    <property type="evidence" value="ECO:0007669"/>
    <property type="project" value="TreeGrafter"/>
</dbReference>
<evidence type="ECO:0000313" key="10">
    <source>
        <dbReference type="EMBL" id="WKW15812.1"/>
    </source>
</evidence>
<evidence type="ECO:0000313" key="9">
    <source>
        <dbReference type="EMBL" id="WKW12905.1"/>
    </source>
</evidence>
<dbReference type="PRINTS" id="PR00127">
    <property type="entry name" value="CLPPROTEASEP"/>
</dbReference>